<evidence type="ECO:0000256" key="1">
    <source>
        <dbReference type="SAM" id="SignalP"/>
    </source>
</evidence>
<keyword evidence="4" id="KW-1185">Reference proteome</keyword>
<feature type="domain" description="Alginate export" evidence="2">
    <location>
        <begin position="42"/>
        <end position="246"/>
    </location>
</feature>
<keyword evidence="1" id="KW-0732">Signal</keyword>
<feature type="signal peptide" evidence="1">
    <location>
        <begin position="1"/>
        <end position="23"/>
    </location>
</feature>
<evidence type="ECO:0000259" key="2">
    <source>
        <dbReference type="Pfam" id="PF13372"/>
    </source>
</evidence>
<gene>
    <name evidence="3" type="ORF">MACH26_41170</name>
</gene>
<accession>A0AA48KR87</accession>
<dbReference type="KEGG" id="pmaw:MACH26_41170"/>
<dbReference type="RefSeq" id="WP_338294660.1">
    <property type="nucleotide sequence ID" value="NZ_AP027272.1"/>
</dbReference>
<evidence type="ECO:0000313" key="3">
    <source>
        <dbReference type="EMBL" id="BDX08596.1"/>
    </source>
</evidence>
<protein>
    <recommendedName>
        <fullName evidence="2">Alginate export domain-containing protein</fullName>
    </recommendedName>
</protein>
<proteinExistence type="predicted"/>
<dbReference type="Pfam" id="PF13372">
    <property type="entry name" value="Alginate_exp"/>
    <property type="match status" value="1"/>
</dbReference>
<dbReference type="EMBL" id="AP027272">
    <property type="protein sequence ID" value="BDX08596.1"/>
    <property type="molecule type" value="Genomic_DNA"/>
</dbReference>
<dbReference type="InterPro" id="IPR025388">
    <property type="entry name" value="Alginate_export_dom"/>
</dbReference>
<reference evidence="3" key="1">
    <citation type="submission" date="2023-01" db="EMBL/GenBank/DDBJ databases">
        <title>Complete genome sequence of Planctobacterium marinum strain Dej080120_11.</title>
        <authorList>
            <person name="Ueki S."/>
            <person name="Maruyama F."/>
        </authorList>
    </citation>
    <scope>NUCLEOTIDE SEQUENCE</scope>
    <source>
        <strain evidence="3">Dej080120_11</strain>
    </source>
</reference>
<dbReference type="Gene3D" id="2.40.160.10">
    <property type="entry name" value="Porin"/>
    <property type="match status" value="1"/>
</dbReference>
<dbReference type="AlphaFoldDB" id="A0AA48KR87"/>
<organism evidence="3 4">
    <name type="scientific">Planctobacterium marinum</name>
    <dbReference type="NCBI Taxonomy" id="1631968"/>
    <lineage>
        <taxon>Bacteria</taxon>
        <taxon>Pseudomonadati</taxon>
        <taxon>Pseudomonadota</taxon>
        <taxon>Gammaproteobacteria</taxon>
        <taxon>Alteromonadales</taxon>
        <taxon>Alteromonadaceae</taxon>
        <taxon>Planctobacterium</taxon>
    </lineage>
</organism>
<evidence type="ECO:0000313" key="4">
    <source>
        <dbReference type="Proteomes" id="UP001333710"/>
    </source>
</evidence>
<name>A0AA48KR87_9ALTE</name>
<feature type="chain" id="PRO_5041278301" description="Alginate export domain-containing protein" evidence="1">
    <location>
        <begin position="24"/>
        <end position="403"/>
    </location>
</feature>
<dbReference type="Proteomes" id="UP001333710">
    <property type="component" value="Chromosome"/>
</dbReference>
<sequence>MRTHLKLLSIAVGLACTPVLVQASDSGVSSVAEAITESSVKTMLRYRYEGVDQDGLDEDASANTLLGRLTASTAKYNGWQAVVEFDYVTELLDKDYNNTINGNTTYPVVADPSGSDLNQSYLKYTSQSGTATTFGRQRINHNNQRFLGGVAWRQNEQTFDGVRFESEVAENFTLDYAYSYRVNRIFGSKNPNGDLDVDLHMFNAVYQPAKGHKIAGFYYSMDFDDALALSNSTAGFDYNFSGKSGDIGYGLHLSYASQKDTGDNPVDYSTDYYAIDGSVKVAGVTLAAGIEVLGADNGKGFQTPLATLHKFQGWTDKFLGTPGTGIEDTWFKVATKLGGVSVAAIYHQFDADEGSADLGSELGLVANYGFAKHYKLTAKYASYDADTHATDTDKVWIQLLAKY</sequence>
<dbReference type="InterPro" id="IPR023614">
    <property type="entry name" value="Porin_dom_sf"/>
</dbReference>